<evidence type="ECO:0008006" key="2">
    <source>
        <dbReference type="Google" id="ProtNLM"/>
    </source>
</evidence>
<proteinExistence type="predicted"/>
<dbReference type="EnsemblMetazoa" id="Aqu2.1.30373_001">
    <property type="protein sequence ID" value="Aqu2.1.30373_001"/>
    <property type="gene ID" value="Aqu2.1.30373"/>
</dbReference>
<reference evidence="1" key="1">
    <citation type="submission" date="2017-05" db="UniProtKB">
        <authorList>
            <consortium name="EnsemblMetazoa"/>
        </authorList>
    </citation>
    <scope>IDENTIFICATION</scope>
</reference>
<sequence>MATQLTRDQVIDLVSADDDDDDVDECFDFGCDDHNNDWTDDLQPVFVREFEEAVGPAVSVPNNVKEVFELIFTTSSINYILQETNRYARGIMGEARFEKWETVKRNDSYAYYCIIPRSVLSVAIHANNGFDNSNINIIIS</sequence>
<protein>
    <recommendedName>
        <fullName evidence="2">PiggyBac transposable element-derived protein domain-containing protein</fullName>
    </recommendedName>
</protein>
<organism evidence="1">
    <name type="scientific">Amphimedon queenslandica</name>
    <name type="common">Sponge</name>
    <dbReference type="NCBI Taxonomy" id="400682"/>
    <lineage>
        <taxon>Eukaryota</taxon>
        <taxon>Metazoa</taxon>
        <taxon>Porifera</taxon>
        <taxon>Demospongiae</taxon>
        <taxon>Heteroscleromorpha</taxon>
        <taxon>Haplosclerida</taxon>
        <taxon>Niphatidae</taxon>
        <taxon>Amphimedon</taxon>
    </lineage>
</organism>
<name>A0A1X7URG7_AMPQE</name>
<accession>A0A1X7URG7</accession>
<evidence type="ECO:0000313" key="1">
    <source>
        <dbReference type="EnsemblMetazoa" id="Aqu2.1.30373_001"/>
    </source>
</evidence>
<dbReference type="AlphaFoldDB" id="A0A1X7URG7"/>
<dbReference type="InParanoid" id="A0A1X7URG7"/>